<organism evidence="4 5">
    <name type="scientific">Methylophaga marina</name>
    <dbReference type="NCBI Taxonomy" id="45495"/>
    <lineage>
        <taxon>Bacteria</taxon>
        <taxon>Pseudomonadati</taxon>
        <taxon>Pseudomonadota</taxon>
        <taxon>Gammaproteobacteria</taxon>
        <taxon>Thiotrichales</taxon>
        <taxon>Piscirickettsiaceae</taxon>
        <taxon>Methylophaga</taxon>
    </lineage>
</organism>
<feature type="compositionally biased region" description="Low complexity" evidence="1">
    <location>
        <begin position="35"/>
        <end position="51"/>
    </location>
</feature>
<feature type="signal peptide" evidence="3">
    <location>
        <begin position="1"/>
        <end position="19"/>
    </location>
</feature>
<comment type="caution">
    <text evidence="4">The sequence shown here is derived from an EMBL/GenBank/DDBJ whole genome shotgun (WGS) entry which is preliminary data.</text>
</comment>
<dbReference type="Proteomes" id="UP001501476">
    <property type="component" value="Unassembled WGS sequence"/>
</dbReference>
<proteinExistence type="predicted"/>
<sequence length="167" mass="17680">MKQAMLFAIALFTTVSAHAATLTINPTGSTNATQTTSVDTGSTVLGSGTVTNGDEPWSSTYDVTTTEDTSTIIEWSFNPVAALTEATISFDNGVDPVQLFDISGDFRFTGLIYAGTVASVNLLNGNRNTFKYDVSLQSVSEVPVPAAFFLLAPALLGFLGLRRKNVL</sequence>
<keyword evidence="5" id="KW-1185">Reference proteome</keyword>
<dbReference type="EMBL" id="BAAADG010000018">
    <property type="protein sequence ID" value="GAA0234712.1"/>
    <property type="molecule type" value="Genomic_DNA"/>
</dbReference>
<feature type="chain" id="PRO_5047440371" description="PEP-CTERM sorting domain-containing protein" evidence="3">
    <location>
        <begin position="20"/>
        <end position="167"/>
    </location>
</feature>
<feature type="region of interest" description="Disordered" evidence="1">
    <location>
        <begin position="26"/>
        <end position="57"/>
    </location>
</feature>
<keyword evidence="2" id="KW-0472">Membrane</keyword>
<evidence type="ECO:0000256" key="3">
    <source>
        <dbReference type="SAM" id="SignalP"/>
    </source>
</evidence>
<name>A0ABP3DMV5_9GAMM</name>
<keyword evidence="3" id="KW-0732">Signal</keyword>
<keyword evidence="2" id="KW-1133">Transmembrane helix</keyword>
<reference evidence="5" key="1">
    <citation type="journal article" date="2019" name="Int. J. Syst. Evol. Microbiol.">
        <title>The Global Catalogue of Microorganisms (GCM) 10K type strain sequencing project: providing services to taxonomists for standard genome sequencing and annotation.</title>
        <authorList>
            <consortium name="The Broad Institute Genomics Platform"/>
            <consortium name="The Broad Institute Genome Sequencing Center for Infectious Disease"/>
            <person name="Wu L."/>
            <person name="Ma J."/>
        </authorList>
    </citation>
    <scope>NUCLEOTIDE SEQUENCE [LARGE SCALE GENOMIC DNA]</scope>
    <source>
        <strain evidence="5">JCM 6886</strain>
    </source>
</reference>
<evidence type="ECO:0000256" key="1">
    <source>
        <dbReference type="SAM" id="MobiDB-lite"/>
    </source>
</evidence>
<evidence type="ECO:0000313" key="5">
    <source>
        <dbReference type="Proteomes" id="UP001501476"/>
    </source>
</evidence>
<accession>A0ABP3DMV5</accession>
<evidence type="ECO:0000313" key="4">
    <source>
        <dbReference type="EMBL" id="GAA0234712.1"/>
    </source>
</evidence>
<evidence type="ECO:0000256" key="2">
    <source>
        <dbReference type="SAM" id="Phobius"/>
    </source>
</evidence>
<gene>
    <name evidence="4" type="ORF">GCM10008964_27590</name>
</gene>
<keyword evidence="2" id="KW-0812">Transmembrane</keyword>
<dbReference type="RefSeq" id="WP_286304197.1">
    <property type="nucleotide sequence ID" value="NZ_AP027741.1"/>
</dbReference>
<protein>
    <recommendedName>
        <fullName evidence="6">PEP-CTERM sorting domain-containing protein</fullName>
    </recommendedName>
</protein>
<feature type="transmembrane region" description="Helical" evidence="2">
    <location>
        <begin position="142"/>
        <end position="161"/>
    </location>
</feature>
<evidence type="ECO:0008006" key="6">
    <source>
        <dbReference type="Google" id="ProtNLM"/>
    </source>
</evidence>